<protein>
    <submittedName>
        <fullName evidence="2">Uncharacterized protein</fullName>
    </submittedName>
</protein>
<sequence>MYSGQYKKVKTSANSSDKPGPSRFAPRGFVVHPKAEEIKPQPEQKPEEQTQGEKSKEVGKSFIDGALFAHRPTPPKPPRIQMKLAIGQPGDKIDIQTQSPNNLVQCKLVTIGTEKVNVANDKEEKEANRIIKAIKDKYGIDISSQSGVNAIKLDYDQVPDSVKNSLSTKEWELKELKALEKALQHFAPILGTRRKASSRAGKDQEITSASKIDQAIDANDASGVLDNTTVGEYFGSSKNFSMFRAGTDDKADFNDNDKQLKGTAVHEIAHGLLSYALNDYVAALDYWTNKNSKSGKAGAEAPITVYGETNASEDLSEAVMYYFVENKTLKTKCPKRYEFIKKTVKDWTKNNKKP</sequence>
<dbReference type="RefSeq" id="WP_015207426.1">
    <property type="nucleotide sequence ID" value="NC_019757.1"/>
</dbReference>
<dbReference type="STRING" id="56107.Cylst_1921"/>
<accession>K9WUW7</accession>
<dbReference type="HOGENOM" id="CLU_782374_0_0_3"/>
<dbReference type="SUPFAM" id="SSF55486">
    <property type="entry name" value="Metalloproteases ('zincins'), catalytic domain"/>
    <property type="match status" value="1"/>
</dbReference>
<dbReference type="KEGG" id="csg:Cylst_1921"/>
<dbReference type="GO" id="GO:0008237">
    <property type="term" value="F:metallopeptidase activity"/>
    <property type="evidence" value="ECO:0007669"/>
    <property type="project" value="InterPro"/>
</dbReference>
<dbReference type="OrthoDB" id="468501at2"/>
<organism evidence="2 3">
    <name type="scientific">Cylindrospermum stagnale PCC 7417</name>
    <dbReference type="NCBI Taxonomy" id="56107"/>
    <lineage>
        <taxon>Bacteria</taxon>
        <taxon>Bacillati</taxon>
        <taxon>Cyanobacteriota</taxon>
        <taxon>Cyanophyceae</taxon>
        <taxon>Nostocales</taxon>
        <taxon>Nostocaceae</taxon>
        <taxon>Cylindrospermum</taxon>
    </lineage>
</organism>
<dbReference type="EMBL" id="CP003642">
    <property type="protein sequence ID" value="AFZ24170.1"/>
    <property type="molecule type" value="Genomic_DNA"/>
</dbReference>
<proteinExistence type="predicted"/>
<dbReference type="Proteomes" id="UP000010475">
    <property type="component" value="Chromosome"/>
</dbReference>
<dbReference type="InterPro" id="IPR024079">
    <property type="entry name" value="MetalloPept_cat_dom_sf"/>
</dbReference>
<evidence type="ECO:0000313" key="2">
    <source>
        <dbReference type="EMBL" id="AFZ24170.1"/>
    </source>
</evidence>
<evidence type="ECO:0000313" key="3">
    <source>
        <dbReference type="Proteomes" id="UP000010475"/>
    </source>
</evidence>
<dbReference type="Gene3D" id="3.40.390.10">
    <property type="entry name" value="Collagenase (Catalytic Domain)"/>
    <property type="match status" value="1"/>
</dbReference>
<evidence type="ECO:0000256" key="1">
    <source>
        <dbReference type="SAM" id="MobiDB-lite"/>
    </source>
</evidence>
<name>K9WUW7_9NOST</name>
<dbReference type="AlphaFoldDB" id="K9WUW7"/>
<reference evidence="2 3" key="1">
    <citation type="submission" date="2012-06" db="EMBL/GenBank/DDBJ databases">
        <title>Finished chromosome of genome of Cylindrospermum stagnale PCC 7417.</title>
        <authorList>
            <consortium name="US DOE Joint Genome Institute"/>
            <person name="Gugger M."/>
            <person name="Coursin T."/>
            <person name="Rippka R."/>
            <person name="Tandeau De Marsac N."/>
            <person name="Huntemann M."/>
            <person name="Wei C.-L."/>
            <person name="Han J."/>
            <person name="Detter J.C."/>
            <person name="Han C."/>
            <person name="Tapia R."/>
            <person name="Chen A."/>
            <person name="Kyrpides N."/>
            <person name="Mavromatis K."/>
            <person name="Markowitz V."/>
            <person name="Szeto E."/>
            <person name="Ivanova N."/>
            <person name="Pagani I."/>
            <person name="Pati A."/>
            <person name="Goodwin L."/>
            <person name="Nordberg H.P."/>
            <person name="Cantor M.N."/>
            <person name="Hua S.X."/>
            <person name="Woyke T."/>
            <person name="Kerfeld C.A."/>
        </authorList>
    </citation>
    <scope>NUCLEOTIDE SEQUENCE [LARGE SCALE GENOMIC DNA]</scope>
    <source>
        <strain evidence="2 3">PCC 7417</strain>
    </source>
</reference>
<dbReference type="eggNOG" id="COG2268">
    <property type="taxonomic scope" value="Bacteria"/>
</dbReference>
<feature type="compositionally biased region" description="Basic and acidic residues" evidence="1">
    <location>
        <begin position="33"/>
        <end position="59"/>
    </location>
</feature>
<gene>
    <name evidence="2" type="ORF">Cylst_1921</name>
</gene>
<keyword evidence="3" id="KW-1185">Reference proteome</keyword>
<feature type="region of interest" description="Disordered" evidence="1">
    <location>
        <begin position="1"/>
        <end position="59"/>
    </location>
</feature>